<evidence type="ECO:0000313" key="1">
    <source>
        <dbReference type="EMBL" id="QRD82984.1"/>
    </source>
</evidence>
<dbReference type="EMBL" id="CP044622">
    <property type="protein sequence ID" value="QRD82984.1"/>
    <property type="molecule type" value="Genomic_DNA"/>
</dbReference>
<evidence type="ECO:0000313" key="2">
    <source>
        <dbReference type="Proteomes" id="UP000596276"/>
    </source>
</evidence>
<protein>
    <submittedName>
        <fullName evidence="1">Uncharacterized protein</fullName>
    </submittedName>
</protein>
<sequence>MKEYLKAMICVLCERNSRSGEVMASFQPYRTKNYVIVEEPPNVSQCPVELEDLYPSTRQ</sequence>
<accession>A0A7U2MFT9</accession>
<proteinExistence type="predicted"/>
<gene>
    <name evidence="1" type="ORF">F9C07_2278145</name>
</gene>
<keyword evidence="2" id="KW-1185">Reference proteome</keyword>
<reference evidence="2" key="1">
    <citation type="journal article" date="2021" name="G3 (Bethesda)">
        <title>Chromosome assembled and annotated genome sequence of Aspergillus flavus NRRL 3357.</title>
        <authorList>
            <person name="Skerker J.M."/>
            <person name="Pianalto K.M."/>
            <person name="Mondo S.J."/>
            <person name="Yang K."/>
            <person name="Arkin A.P."/>
            <person name="Keller N.P."/>
            <person name="Grigoriev I.V."/>
            <person name="Louise Glass N.L."/>
        </authorList>
    </citation>
    <scope>NUCLEOTIDE SEQUENCE [LARGE SCALE GENOMIC DNA]</scope>
    <source>
        <strain evidence="2">ATCC 200026 / FGSC A1120 / IAM 13836 / NRRL 3357 / JCM 12722 / SRRC 167</strain>
    </source>
</reference>
<dbReference type="AlphaFoldDB" id="A0A7U2MFT9"/>
<name>A0A7U2MFT9_ASPFN</name>
<dbReference type="VEuPathDB" id="FungiDB:F9C07_2278145"/>
<dbReference type="Proteomes" id="UP000596276">
    <property type="component" value="Chromosome 2"/>
</dbReference>
<organism evidence="1 2">
    <name type="scientific">Aspergillus flavus (strain ATCC 200026 / FGSC A1120 / IAM 13836 / NRRL 3357 / JCM 12722 / SRRC 167)</name>
    <dbReference type="NCBI Taxonomy" id="332952"/>
    <lineage>
        <taxon>Eukaryota</taxon>
        <taxon>Fungi</taxon>
        <taxon>Dikarya</taxon>
        <taxon>Ascomycota</taxon>
        <taxon>Pezizomycotina</taxon>
        <taxon>Eurotiomycetes</taxon>
        <taxon>Eurotiomycetidae</taxon>
        <taxon>Eurotiales</taxon>
        <taxon>Aspergillaceae</taxon>
        <taxon>Aspergillus</taxon>
        <taxon>Aspergillus subgen. Circumdati</taxon>
    </lineage>
</organism>